<name>A0A8H4R402_9AGAR</name>
<feature type="region of interest" description="Disordered" evidence="1">
    <location>
        <begin position="62"/>
        <end position="129"/>
    </location>
</feature>
<dbReference type="SUPFAM" id="SSF47954">
    <property type="entry name" value="Cyclin-like"/>
    <property type="match status" value="1"/>
</dbReference>
<evidence type="ECO:0000256" key="1">
    <source>
        <dbReference type="SAM" id="MobiDB-lite"/>
    </source>
</evidence>
<organism evidence="2 3">
    <name type="scientific">Agrocybe pediades</name>
    <dbReference type="NCBI Taxonomy" id="84607"/>
    <lineage>
        <taxon>Eukaryota</taxon>
        <taxon>Fungi</taxon>
        <taxon>Dikarya</taxon>
        <taxon>Basidiomycota</taxon>
        <taxon>Agaricomycotina</taxon>
        <taxon>Agaricomycetes</taxon>
        <taxon>Agaricomycetidae</taxon>
        <taxon>Agaricales</taxon>
        <taxon>Agaricineae</taxon>
        <taxon>Strophariaceae</taxon>
        <taxon>Agrocybe</taxon>
    </lineage>
</organism>
<feature type="compositionally biased region" description="Low complexity" evidence="1">
    <location>
        <begin position="439"/>
        <end position="460"/>
    </location>
</feature>
<dbReference type="AlphaFoldDB" id="A0A8H4R402"/>
<dbReference type="EMBL" id="JAACJL010000002">
    <property type="protein sequence ID" value="KAF4621993.1"/>
    <property type="molecule type" value="Genomic_DNA"/>
</dbReference>
<keyword evidence="3" id="KW-1185">Reference proteome</keyword>
<feature type="compositionally biased region" description="Low complexity" evidence="1">
    <location>
        <begin position="93"/>
        <end position="109"/>
    </location>
</feature>
<dbReference type="InterPro" id="IPR036915">
    <property type="entry name" value="Cyclin-like_sf"/>
</dbReference>
<sequence>MDIYSLEGRITPHPEDISESFYSYMRSPTPDYAEDSLESAWFVDTPDDFGSSSPLAKLSESLLNSSAAEEQDIHADLPPLSSSPDLKNSSPGSPHSQKSESTSSSLTSCSRDEPSQNAPSNDFRRAGQVDDFEQRLHQLLLVALKERQDFSELHQGDSGSEATSRSITPEFNFSQEAKATNASTGHYSQSRSSKRRRSSSPDLENQSSEDISPIHFENEVITPRLSTYRIIRRAQSYCAGTAEQSTKRQKTTQRAISHVREQIYARKTASLRRKESLKSVVDDENPSPLATIHECIPTVPNSPASLALVTIPVVVKAIPHPVPLIAPPLDHVAKLPMSNEAVAKLGLRALLEREASGREEDGFLSGICERPPSWMLRERDLDEEDEVPEDSIKYDWESVMGVGRKKREAVIDWILMILPARKDEPQKAPTASPSPSPCSSPSGYTTSSTTTTTTSSNSSKPRPPMAADLYDQLKNSPETRFHAAWMFLRFFFLTMQPTGEEEANSQLSKSLQRQGFNLIVWDIAVACLSLSVKFHRDFLEPLSPVYAHEYLSLTAHGMSKDDLESAHRDILSAFDYRLGITPQPVMDLLWLSLPSLRELLDFENGWQDVIKLTWSLLFKYLAEPDVQQFPVSMLTGVCLKEALLKVLAAGKAQVDAVQGPGIQDNDSASQVLEDLEGVLCDIQALLGITDV</sequence>
<feature type="region of interest" description="Disordered" evidence="1">
    <location>
        <begin position="174"/>
        <end position="215"/>
    </location>
</feature>
<feature type="compositionally biased region" description="Polar residues" evidence="1">
    <location>
        <begin position="174"/>
        <end position="187"/>
    </location>
</feature>
<comment type="caution">
    <text evidence="2">The sequence shown here is derived from an EMBL/GenBank/DDBJ whole genome shotgun (WGS) entry which is preliminary data.</text>
</comment>
<feature type="compositionally biased region" description="Polar residues" evidence="1">
    <location>
        <begin position="201"/>
        <end position="210"/>
    </location>
</feature>
<protein>
    <submittedName>
        <fullName evidence="2">Uncharacterized protein</fullName>
    </submittedName>
</protein>
<gene>
    <name evidence="2" type="ORF">D9613_009504</name>
</gene>
<feature type="compositionally biased region" description="Polar residues" evidence="1">
    <location>
        <begin position="80"/>
        <end position="92"/>
    </location>
</feature>
<dbReference type="Proteomes" id="UP000521872">
    <property type="component" value="Unassembled WGS sequence"/>
</dbReference>
<evidence type="ECO:0000313" key="2">
    <source>
        <dbReference type="EMBL" id="KAF4621993.1"/>
    </source>
</evidence>
<dbReference type="Gene3D" id="1.10.472.10">
    <property type="entry name" value="Cyclin-like"/>
    <property type="match status" value="1"/>
</dbReference>
<evidence type="ECO:0000313" key="3">
    <source>
        <dbReference type="Proteomes" id="UP000521872"/>
    </source>
</evidence>
<feature type="region of interest" description="Disordered" evidence="1">
    <location>
        <begin position="424"/>
        <end position="468"/>
    </location>
</feature>
<reference evidence="2 3" key="1">
    <citation type="submission" date="2019-12" db="EMBL/GenBank/DDBJ databases">
        <authorList>
            <person name="Floudas D."/>
            <person name="Bentzer J."/>
            <person name="Ahren D."/>
            <person name="Johansson T."/>
            <person name="Persson P."/>
            <person name="Tunlid A."/>
        </authorList>
    </citation>
    <scope>NUCLEOTIDE SEQUENCE [LARGE SCALE GENOMIC DNA]</scope>
    <source>
        <strain evidence="2 3">CBS 102.39</strain>
    </source>
</reference>
<accession>A0A8H4R402</accession>
<proteinExistence type="predicted"/>